<dbReference type="GO" id="GO:0044773">
    <property type="term" value="P:mitotic DNA damage checkpoint signaling"/>
    <property type="evidence" value="ECO:0007669"/>
    <property type="project" value="TreeGrafter"/>
</dbReference>
<sequence>MATTARRAQEAVVVHEDEPGQHGDSTEDDTEDMDESRGPLEESGGTVSEEDQEDVDDAVMEDMDKFEASFKNITQRYRLINRIGEGTFSTVYKAEDLLYDHYVNEWDFDAEKENADSQNSLKQNQNRPPKPRFVAIKKIYVTSSPTRILNELELLHDLRDSPNVCPLITAFRHQDQVIAILPFFQHKDFRDYYRDFTVSEMRIYFHSLFTAIKSTHEAEIIHRDIKPTNFLYSPAQQRGVLVDFGLAEREGTDWHQCTCCLESPDRQRKINSSVYASTRAAARAANQADVKPTYPKEDQRSSRRANRAGTRGFRAPEVLLKCTAQTCLIDVWSCGIILLTFLSKRFPFFHSADDIDAFLELCTIFGKRRMKEVALLHGQVMETNIPTISENGHSWEKIILWATGRNKKDGDSGLTEEELETIDFMKCCLELDHGKRMSAGKALEHSWLSGTPASDASSEVGAKAED</sequence>
<dbReference type="PANTHER" id="PTHR44167:SF23">
    <property type="entry name" value="CDC7 KINASE, ISOFORM A-RELATED"/>
    <property type="match status" value="1"/>
</dbReference>
<evidence type="ECO:0000256" key="4">
    <source>
        <dbReference type="ARBA" id="ARBA00022741"/>
    </source>
</evidence>
<gene>
    <name evidence="9" type="ORF">CLAFUR5_09740</name>
</gene>
<accession>A0A9Q8UT91</accession>
<dbReference type="EMBL" id="CP090171">
    <property type="protein sequence ID" value="UJO21567.1"/>
    <property type="molecule type" value="Genomic_DNA"/>
</dbReference>
<dbReference type="GO" id="GO:0005634">
    <property type="term" value="C:nucleus"/>
    <property type="evidence" value="ECO:0007669"/>
    <property type="project" value="TreeGrafter"/>
</dbReference>
<dbReference type="InterPro" id="IPR000719">
    <property type="entry name" value="Prot_kinase_dom"/>
</dbReference>
<evidence type="ECO:0000256" key="6">
    <source>
        <dbReference type="ARBA" id="ARBA00022840"/>
    </source>
</evidence>
<dbReference type="CDD" id="cd14019">
    <property type="entry name" value="STKc_Cdc7"/>
    <property type="match status" value="1"/>
</dbReference>
<dbReference type="InterPro" id="IPR011009">
    <property type="entry name" value="Kinase-like_dom_sf"/>
</dbReference>
<dbReference type="GO" id="GO:0005524">
    <property type="term" value="F:ATP binding"/>
    <property type="evidence" value="ECO:0007669"/>
    <property type="project" value="UniProtKB-KW"/>
</dbReference>
<dbReference type="AlphaFoldDB" id="A0A9Q8UT91"/>
<dbReference type="Gene3D" id="1.10.510.10">
    <property type="entry name" value="Transferase(Phosphotransferase) domain 1"/>
    <property type="match status" value="1"/>
</dbReference>
<evidence type="ECO:0000256" key="7">
    <source>
        <dbReference type="SAM" id="MobiDB-lite"/>
    </source>
</evidence>
<dbReference type="EC" id="2.7.11.1" evidence="1"/>
<evidence type="ECO:0000256" key="2">
    <source>
        <dbReference type="ARBA" id="ARBA00022527"/>
    </source>
</evidence>
<evidence type="ECO:0000313" key="9">
    <source>
        <dbReference type="EMBL" id="UJO21567.1"/>
    </source>
</evidence>
<evidence type="ECO:0000256" key="5">
    <source>
        <dbReference type="ARBA" id="ARBA00022777"/>
    </source>
</evidence>
<evidence type="ECO:0000259" key="8">
    <source>
        <dbReference type="PROSITE" id="PS50011"/>
    </source>
</evidence>
<dbReference type="OrthoDB" id="10020333at2759"/>
<organism evidence="9 10">
    <name type="scientific">Passalora fulva</name>
    <name type="common">Tomato leaf mold</name>
    <name type="synonym">Cladosporium fulvum</name>
    <dbReference type="NCBI Taxonomy" id="5499"/>
    <lineage>
        <taxon>Eukaryota</taxon>
        <taxon>Fungi</taxon>
        <taxon>Dikarya</taxon>
        <taxon>Ascomycota</taxon>
        <taxon>Pezizomycotina</taxon>
        <taxon>Dothideomycetes</taxon>
        <taxon>Dothideomycetidae</taxon>
        <taxon>Mycosphaerellales</taxon>
        <taxon>Mycosphaerellaceae</taxon>
        <taxon>Fulvia</taxon>
    </lineage>
</organism>
<feature type="domain" description="Protein kinase" evidence="8">
    <location>
        <begin position="77"/>
        <end position="448"/>
    </location>
</feature>
<keyword evidence="5 9" id="KW-0418">Kinase</keyword>
<dbReference type="GO" id="GO:0004674">
    <property type="term" value="F:protein serine/threonine kinase activity"/>
    <property type="evidence" value="ECO:0007669"/>
    <property type="project" value="UniProtKB-KW"/>
</dbReference>
<feature type="compositionally biased region" description="Basic and acidic residues" evidence="7">
    <location>
        <begin position="7"/>
        <end position="25"/>
    </location>
</feature>
<dbReference type="SUPFAM" id="SSF56112">
    <property type="entry name" value="Protein kinase-like (PK-like)"/>
    <property type="match status" value="1"/>
</dbReference>
<dbReference type="Gene3D" id="3.30.200.20">
    <property type="entry name" value="Phosphorylase Kinase, domain 1"/>
    <property type="match status" value="1"/>
</dbReference>
<dbReference type="KEGG" id="ffu:CLAFUR5_09740"/>
<keyword evidence="3" id="KW-0808">Transferase</keyword>
<keyword evidence="10" id="KW-1185">Reference proteome</keyword>
<dbReference type="SMART" id="SM00220">
    <property type="entry name" value="S_TKc"/>
    <property type="match status" value="1"/>
</dbReference>
<feature type="region of interest" description="Disordered" evidence="7">
    <location>
        <begin position="1"/>
        <end position="52"/>
    </location>
</feature>
<dbReference type="RefSeq" id="XP_047765933.1">
    <property type="nucleotide sequence ID" value="XM_047908888.1"/>
</dbReference>
<proteinExistence type="predicted"/>
<dbReference type="PANTHER" id="PTHR44167">
    <property type="entry name" value="OVARIAN-SPECIFIC SERINE/THREONINE-PROTEIN KINASE LOK-RELATED"/>
    <property type="match status" value="1"/>
</dbReference>
<reference evidence="9" key="2">
    <citation type="journal article" date="2022" name="Microb. Genom.">
        <title>A chromosome-scale genome assembly of the tomato pathogen Cladosporium fulvum reveals a compartmentalized genome architecture and the presence of a dispensable chromosome.</title>
        <authorList>
            <person name="Zaccaron A.Z."/>
            <person name="Chen L.H."/>
            <person name="Samaras A."/>
            <person name="Stergiopoulos I."/>
        </authorList>
    </citation>
    <scope>NUCLEOTIDE SEQUENCE</scope>
    <source>
        <strain evidence="9">Race5_Kim</strain>
    </source>
</reference>
<name>A0A9Q8UT91_PASFU</name>
<dbReference type="InterPro" id="IPR008271">
    <property type="entry name" value="Ser/Thr_kinase_AS"/>
</dbReference>
<dbReference type="PROSITE" id="PS00108">
    <property type="entry name" value="PROTEIN_KINASE_ST"/>
    <property type="match status" value="1"/>
</dbReference>
<reference evidence="9" key="1">
    <citation type="submission" date="2021-12" db="EMBL/GenBank/DDBJ databases">
        <authorList>
            <person name="Zaccaron A."/>
            <person name="Stergiopoulos I."/>
        </authorList>
    </citation>
    <scope>NUCLEOTIDE SEQUENCE</scope>
    <source>
        <strain evidence="9">Race5_Kim</strain>
    </source>
</reference>
<feature type="region of interest" description="Disordered" evidence="7">
    <location>
        <begin position="283"/>
        <end position="309"/>
    </location>
</feature>
<evidence type="ECO:0000313" key="10">
    <source>
        <dbReference type="Proteomes" id="UP000756132"/>
    </source>
</evidence>
<dbReference type="GeneID" id="71989618"/>
<dbReference type="OMA" id="QGFTMEK"/>
<protein>
    <recommendedName>
        <fullName evidence="1">non-specific serine/threonine protein kinase</fullName>
        <ecNumber evidence="1">2.7.11.1</ecNumber>
    </recommendedName>
</protein>
<dbReference type="Pfam" id="PF00069">
    <property type="entry name" value="Pkinase"/>
    <property type="match status" value="2"/>
</dbReference>
<keyword evidence="4" id="KW-0547">Nucleotide-binding</keyword>
<evidence type="ECO:0000256" key="1">
    <source>
        <dbReference type="ARBA" id="ARBA00012513"/>
    </source>
</evidence>
<dbReference type="Proteomes" id="UP000756132">
    <property type="component" value="Chromosome 9"/>
</dbReference>
<evidence type="ECO:0000256" key="3">
    <source>
        <dbReference type="ARBA" id="ARBA00022679"/>
    </source>
</evidence>
<keyword evidence="6" id="KW-0067">ATP-binding</keyword>
<dbReference type="PROSITE" id="PS50011">
    <property type="entry name" value="PROTEIN_KINASE_DOM"/>
    <property type="match status" value="1"/>
</dbReference>
<keyword evidence="2" id="KW-0723">Serine/threonine-protein kinase</keyword>